<dbReference type="InterPro" id="IPR018821">
    <property type="entry name" value="DUF294_put_nucleoTrafse_sb-bd"/>
</dbReference>
<dbReference type="SUPFAM" id="SSF81301">
    <property type="entry name" value="Nucleotidyltransferase"/>
    <property type="match status" value="1"/>
</dbReference>
<keyword evidence="4" id="KW-1185">Reference proteome</keyword>
<dbReference type="InterPro" id="IPR043519">
    <property type="entry name" value="NT_sf"/>
</dbReference>
<dbReference type="Pfam" id="PF03445">
    <property type="entry name" value="DUF294"/>
    <property type="match status" value="1"/>
</dbReference>
<feature type="domain" description="DUF294" evidence="2">
    <location>
        <begin position="180"/>
        <end position="307"/>
    </location>
</feature>
<dbReference type="CDD" id="cd05401">
    <property type="entry name" value="NT_GlnE_GlnD_like"/>
    <property type="match status" value="1"/>
</dbReference>
<evidence type="ECO:0000313" key="3">
    <source>
        <dbReference type="EMBL" id="MFK9091040.1"/>
    </source>
</evidence>
<evidence type="ECO:0000259" key="1">
    <source>
        <dbReference type="Pfam" id="PF03445"/>
    </source>
</evidence>
<feature type="domain" description="Protein-PII uridylyltransferase N-terminal" evidence="1">
    <location>
        <begin position="26"/>
        <end position="142"/>
    </location>
</feature>
<dbReference type="EMBL" id="JBJHQH010000003">
    <property type="protein sequence ID" value="MFK9091040.1"/>
    <property type="molecule type" value="Genomic_DNA"/>
</dbReference>
<proteinExistence type="predicted"/>
<evidence type="ECO:0000313" key="4">
    <source>
        <dbReference type="Proteomes" id="UP001623041"/>
    </source>
</evidence>
<name>A0ABW8RC45_9BACI</name>
<reference evidence="3 4" key="1">
    <citation type="submission" date="2024-11" db="EMBL/GenBank/DDBJ databases">
        <authorList>
            <person name="Lucas J.A."/>
        </authorList>
    </citation>
    <scope>NUCLEOTIDE SEQUENCE [LARGE SCALE GENOMIC DNA]</scope>
    <source>
        <strain evidence="3 4">Z 5.4</strain>
    </source>
</reference>
<accession>A0ABW8RC45</accession>
<dbReference type="InterPro" id="IPR005105">
    <property type="entry name" value="GlnD_Uridyltrans_N"/>
</dbReference>
<evidence type="ECO:0000259" key="2">
    <source>
        <dbReference type="Pfam" id="PF10335"/>
    </source>
</evidence>
<organism evidence="3 4">
    <name type="scientific">Bacillus salipaludis</name>
    <dbReference type="NCBI Taxonomy" id="2547811"/>
    <lineage>
        <taxon>Bacteria</taxon>
        <taxon>Bacillati</taxon>
        <taxon>Bacillota</taxon>
        <taxon>Bacilli</taxon>
        <taxon>Bacillales</taxon>
        <taxon>Bacillaceae</taxon>
        <taxon>Bacillus</taxon>
    </lineage>
</organism>
<comment type="caution">
    <text evidence="3">The sequence shown here is derived from an EMBL/GenBank/DDBJ whole genome shotgun (WGS) entry which is preliminary data.</text>
</comment>
<dbReference type="Gene3D" id="3.30.460.10">
    <property type="entry name" value="Beta Polymerase, domain 2"/>
    <property type="match status" value="1"/>
</dbReference>
<gene>
    <name evidence="3" type="ORF">ACJEBI_06070</name>
</gene>
<dbReference type="RefSeq" id="WP_406579719.1">
    <property type="nucleotide sequence ID" value="NZ_JBJHQH010000003.1"/>
</dbReference>
<sequence>MTENPYLAAAEYRTAHMEEAARNHFKLNELHDAIMNQVIKISINQLSIRYGPPPSPFSIFAMGSAGRQEQSVWSDQDHGIIYHNLNNDAKSYFLALGKEISKGLHFAGYPYCEGGVMASNPFWCKSIDEWQLQITNWLSESTWESTRYLLIFLDGRSILGESEYVESLKTHIFQSANIEHLLSKSLRNTLHIKKGINVLGQLLTETHGQHSGSLHIKEIAILPYVNALRFLAIKERVIETPTLSRFEKLSAAWFPGHDKQLFQEQFLKLLNYRLLFGDHTNYDSGHYLVVNRLTKEQTKEVKEIIKNGYALFHNVRRLLEKK</sequence>
<dbReference type="Proteomes" id="UP001623041">
    <property type="component" value="Unassembled WGS sequence"/>
</dbReference>
<dbReference type="Pfam" id="PF10335">
    <property type="entry name" value="DUF294_C"/>
    <property type="match status" value="1"/>
</dbReference>
<protein>
    <submittedName>
        <fullName evidence="3">DUF294 nucleotidyltransferase-like domain-containing protein</fullName>
    </submittedName>
</protein>